<keyword evidence="5" id="KW-1185">Reference proteome</keyword>
<sequence>MAMKRCLLFIVLPGLSADCTAHDYCQAPFPTVESYTRPAGMSLRHVSVVLRHGDRTPIEPLSSHLDNWGALIDPATLQDQQFPFRGYEGLLTRTGQDQHIRLGASLREIYDEFLPNPYLGGLRVRCTHFSRTFQSARSFLRGLYPVNADVIPVEVQHTVPILVENRQDCPRLTQLVKRHQSNALYKHLQQEMQRLQQQMHTSMSFFNLADNHFCRKCHDRVVEDEEICRVSRDAFRFLLQHSAQDRELAKLQTGSTISALLAQLTTSDSMDIFAAHDSTIAYLHSSLQTGHYEWPPYAANMLFEVWQQTESVPADSESPSFVRVLYNGKTIALPWCQSDQQLCPLHIFVQFLSTLVPTNFRSECQPCIYGEPF</sequence>
<evidence type="ECO:0000256" key="2">
    <source>
        <dbReference type="ARBA" id="ARBA00022801"/>
    </source>
</evidence>
<dbReference type="PANTHER" id="PTHR11567:SF110">
    <property type="entry name" value="2-PHOSPHOXYLOSE PHOSPHATASE 1"/>
    <property type="match status" value="1"/>
</dbReference>
<keyword evidence="3" id="KW-0732">Signal</keyword>
<protein>
    <recommendedName>
        <fullName evidence="6">Acid phosphatase</fullName>
    </recommendedName>
</protein>
<dbReference type="InterPro" id="IPR050645">
    <property type="entry name" value="Histidine_acid_phosphatase"/>
</dbReference>
<dbReference type="InterPro" id="IPR033379">
    <property type="entry name" value="Acid_Pase_AS"/>
</dbReference>
<organism evidence="4 5">
    <name type="scientific">Paramicrosporidium saccamoebae</name>
    <dbReference type="NCBI Taxonomy" id="1246581"/>
    <lineage>
        <taxon>Eukaryota</taxon>
        <taxon>Fungi</taxon>
        <taxon>Fungi incertae sedis</taxon>
        <taxon>Cryptomycota</taxon>
        <taxon>Cryptomycota incertae sedis</taxon>
        <taxon>Paramicrosporidium</taxon>
    </lineage>
</organism>
<dbReference type="AlphaFoldDB" id="A0A2H9TK90"/>
<feature type="chain" id="PRO_5014116478" description="Acid phosphatase" evidence="3">
    <location>
        <begin position="22"/>
        <end position="373"/>
    </location>
</feature>
<comment type="caution">
    <text evidence="4">The sequence shown here is derived from an EMBL/GenBank/DDBJ whole genome shotgun (WGS) entry which is preliminary data.</text>
</comment>
<dbReference type="SUPFAM" id="SSF53254">
    <property type="entry name" value="Phosphoglycerate mutase-like"/>
    <property type="match status" value="1"/>
</dbReference>
<dbReference type="Proteomes" id="UP000240830">
    <property type="component" value="Unassembled WGS sequence"/>
</dbReference>
<dbReference type="CDD" id="cd07061">
    <property type="entry name" value="HP_HAP_like"/>
    <property type="match status" value="1"/>
</dbReference>
<dbReference type="OrthoDB" id="10257284at2759"/>
<dbReference type="GO" id="GO:0016791">
    <property type="term" value="F:phosphatase activity"/>
    <property type="evidence" value="ECO:0007669"/>
    <property type="project" value="TreeGrafter"/>
</dbReference>
<name>A0A2H9TK90_9FUNG</name>
<proteinExistence type="inferred from homology"/>
<evidence type="ECO:0000256" key="1">
    <source>
        <dbReference type="ARBA" id="ARBA00005375"/>
    </source>
</evidence>
<dbReference type="Pfam" id="PF00328">
    <property type="entry name" value="His_Phos_2"/>
    <property type="match status" value="1"/>
</dbReference>
<evidence type="ECO:0000256" key="3">
    <source>
        <dbReference type="SAM" id="SignalP"/>
    </source>
</evidence>
<dbReference type="Gene3D" id="3.40.50.1240">
    <property type="entry name" value="Phosphoglycerate mutase-like"/>
    <property type="match status" value="1"/>
</dbReference>
<dbReference type="STRING" id="1246581.A0A2H9TK90"/>
<comment type="similarity">
    <text evidence="1">Belongs to the histidine acid phosphatase family.</text>
</comment>
<reference evidence="4 5" key="1">
    <citation type="submission" date="2016-10" db="EMBL/GenBank/DDBJ databases">
        <title>The genome of Paramicrosporidium saccamoebae is the missing link in understanding Cryptomycota and Microsporidia evolution.</title>
        <authorList>
            <person name="Quandt C.A."/>
            <person name="Beaudet D."/>
            <person name="Corsaro D."/>
            <person name="Michel R."/>
            <person name="Corradi N."/>
            <person name="James T."/>
        </authorList>
    </citation>
    <scope>NUCLEOTIDE SEQUENCE [LARGE SCALE GENOMIC DNA]</scope>
    <source>
        <strain evidence="4 5">KSL3</strain>
    </source>
</reference>
<evidence type="ECO:0000313" key="5">
    <source>
        <dbReference type="Proteomes" id="UP000240830"/>
    </source>
</evidence>
<accession>A0A2H9TK90</accession>
<dbReference type="EMBL" id="MTSL01000137">
    <property type="protein sequence ID" value="PJF18156.1"/>
    <property type="molecule type" value="Genomic_DNA"/>
</dbReference>
<dbReference type="InterPro" id="IPR000560">
    <property type="entry name" value="His_Pase_clade-2"/>
</dbReference>
<keyword evidence="2" id="KW-0378">Hydrolase</keyword>
<dbReference type="InterPro" id="IPR029033">
    <property type="entry name" value="His_PPase_superfam"/>
</dbReference>
<dbReference type="PANTHER" id="PTHR11567">
    <property type="entry name" value="ACID PHOSPHATASE-RELATED"/>
    <property type="match status" value="1"/>
</dbReference>
<feature type="signal peptide" evidence="3">
    <location>
        <begin position="1"/>
        <end position="21"/>
    </location>
</feature>
<evidence type="ECO:0000313" key="4">
    <source>
        <dbReference type="EMBL" id="PJF18156.1"/>
    </source>
</evidence>
<evidence type="ECO:0008006" key="6">
    <source>
        <dbReference type="Google" id="ProtNLM"/>
    </source>
</evidence>
<gene>
    <name evidence="4" type="ORF">PSACC_01997</name>
</gene>
<dbReference type="PROSITE" id="PS00616">
    <property type="entry name" value="HIS_ACID_PHOSPHAT_1"/>
    <property type="match status" value="1"/>
</dbReference>